<keyword evidence="1" id="KW-0001">2Fe-2S</keyword>
<dbReference type="InterPro" id="IPR050584">
    <property type="entry name" value="Cholesterol_7-desaturase"/>
</dbReference>
<sequence>MLRAEENEILTRVGPGTPMGDLLRRYWTPACLTAEIPEPGGAPLRVRLLGENLVAFRDTRGRVGLVQENCPHRGASLYFGRNEDAAIRCVYHGWAFDVDGKCVDMPSEPAPFCEKVRMRAYPVHESGGIVWTYMGPRETMTPFRDFGTDGADASEFIAAKQHSTCNWVQAMEGNLDTSHISHLHQFDAIDDIPDDGSDKPGYPSNWMSWKFWRHDRAPRLEVDDTWYGYRYAGIRTTPNGNTHVRITAYALPYSTMVASIPFSSGQGLFVPIDDENCWRYILMSRARRNPRDLGGANLFAVPGAPFTVPTQRGAGGIVAREYTAENDYQINREAQRYGIFSGVSDFVSQDLMVTESMGPIYDRTQEQLGSTDRAVSRMRHLLISAAKGLAEGKEPPALTGDFTSIRGAEKILEPDEDWRALGTGADPVIQEAFDL</sequence>
<dbReference type="GO" id="GO:0051213">
    <property type="term" value="F:dioxygenase activity"/>
    <property type="evidence" value="ECO:0007669"/>
    <property type="project" value="UniProtKB-KW"/>
</dbReference>
<evidence type="ECO:0000259" key="6">
    <source>
        <dbReference type="PROSITE" id="PS51296"/>
    </source>
</evidence>
<dbReference type="InterPro" id="IPR045623">
    <property type="entry name" value="LigXa_C"/>
</dbReference>
<name>A0A6P2BP07_9ACTN</name>
<keyword evidence="5" id="KW-0411">Iron-sulfur</keyword>
<dbReference type="PANTHER" id="PTHR21266:SF59">
    <property type="entry name" value="BLR4922 PROTEIN"/>
    <property type="match status" value="1"/>
</dbReference>
<dbReference type="GO" id="GO:0051537">
    <property type="term" value="F:2 iron, 2 sulfur cluster binding"/>
    <property type="evidence" value="ECO:0007669"/>
    <property type="project" value="UniProtKB-KW"/>
</dbReference>
<dbReference type="GO" id="GO:0046872">
    <property type="term" value="F:metal ion binding"/>
    <property type="evidence" value="ECO:0007669"/>
    <property type="project" value="UniProtKB-KW"/>
</dbReference>
<evidence type="ECO:0000313" key="8">
    <source>
        <dbReference type="Proteomes" id="UP000460272"/>
    </source>
</evidence>
<proteinExistence type="predicted"/>
<dbReference type="Gene3D" id="2.102.10.10">
    <property type="entry name" value="Rieske [2Fe-2S] iron-sulphur domain"/>
    <property type="match status" value="1"/>
</dbReference>
<accession>A0A6P2BP07</accession>
<gene>
    <name evidence="7" type="ORF">EAS64_35815</name>
</gene>
<keyword evidence="4" id="KW-0408">Iron</keyword>
<dbReference type="EMBL" id="RPFW01000008">
    <property type="protein sequence ID" value="TVZ00724.1"/>
    <property type="molecule type" value="Genomic_DNA"/>
</dbReference>
<evidence type="ECO:0000256" key="5">
    <source>
        <dbReference type="ARBA" id="ARBA00023014"/>
    </source>
</evidence>
<dbReference type="SUPFAM" id="SSF50022">
    <property type="entry name" value="ISP domain"/>
    <property type="match status" value="1"/>
</dbReference>
<evidence type="ECO:0000256" key="3">
    <source>
        <dbReference type="ARBA" id="ARBA00023002"/>
    </source>
</evidence>
<dbReference type="InterPro" id="IPR017941">
    <property type="entry name" value="Rieske_2Fe-2S"/>
</dbReference>
<dbReference type="Proteomes" id="UP000460272">
    <property type="component" value="Unassembled WGS sequence"/>
</dbReference>
<dbReference type="RefSeq" id="WP_145860410.1">
    <property type="nucleotide sequence ID" value="NZ_RPFW01000008.1"/>
</dbReference>
<dbReference type="GO" id="GO:0004497">
    <property type="term" value="F:monooxygenase activity"/>
    <property type="evidence" value="ECO:0007669"/>
    <property type="project" value="UniProtKB-ARBA"/>
</dbReference>
<dbReference type="Gene3D" id="3.90.380.10">
    <property type="entry name" value="Naphthalene 1,2-dioxygenase Alpha Subunit, Chain A, domain 1"/>
    <property type="match status" value="1"/>
</dbReference>
<dbReference type="AlphaFoldDB" id="A0A6P2BP07"/>
<reference evidence="7 8" key="1">
    <citation type="submission" date="2018-11" db="EMBL/GenBank/DDBJ databases">
        <title>Trebonia kvetii gen.nov., sp.nov., a novel acidophilic actinobacterium, and proposal of the new actinobacterial family Treboniaceae fam. nov.</title>
        <authorList>
            <person name="Rapoport D."/>
            <person name="Sagova-Mareckova M."/>
            <person name="Sedlacek I."/>
            <person name="Provaznik J."/>
            <person name="Kralova S."/>
            <person name="Pavlinic D."/>
            <person name="Benes V."/>
            <person name="Kopecky J."/>
        </authorList>
    </citation>
    <scope>NUCLEOTIDE SEQUENCE [LARGE SCALE GENOMIC DNA]</scope>
    <source>
        <strain evidence="7 8">15Tr583</strain>
    </source>
</reference>
<evidence type="ECO:0000256" key="1">
    <source>
        <dbReference type="ARBA" id="ARBA00022714"/>
    </source>
</evidence>
<keyword evidence="2" id="KW-0479">Metal-binding</keyword>
<dbReference type="PROSITE" id="PS51296">
    <property type="entry name" value="RIESKE"/>
    <property type="match status" value="1"/>
</dbReference>
<keyword evidence="3" id="KW-0560">Oxidoreductase</keyword>
<comment type="caution">
    <text evidence="7">The sequence shown here is derived from an EMBL/GenBank/DDBJ whole genome shotgun (WGS) entry which is preliminary data.</text>
</comment>
<dbReference type="SUPFAM" id="SSF55961">
    <property type="entry name" value="Bet v1-like"/>
    <property type="match status" value="1"/>
</dbReference>
<dbReference type="Pfam" id="PF00355">
    <property type="entry name" value="Rieske"/>
    <property type="match status" value="1"/>
</dbReference>
<evidence type="ECO:0000313" key="7">
    <source>
        <dbReference type="EMBL" id="TVZ00724.1"/>
    </source>
</evidence>
<dbReference type="GO" id="GO:0016705">
    <property type="term" value="F:oxidoreductase activity, acting on paired donors, with incorporation or reduction of molecular oxygen"/>
    <property type="evidence" value="ECO:0007669"/>
    <property type="project" value="UniProtKB-ARBA"/>
</dbReference>
<dbReference type="CDD" id="cd03479">
    <property type="entry name" value="Rieske_RO_Alpha_PhDO_like"/>
    <property type="match status" value="1"/>
</dbReference>
<protein>
    <submittedName>
        <fullName evidence="7">Phthalate 4,5-dioxygenase</fullName>
    </submittedName>
</protein>
<dbReference type="OrthoDB" id="5243643at2"/>
<dbReference type="InterPro" id="IPR036922">
    <property type="entry name" value="Rieske_2Fe-2S_sf"/>
</dbReference>
<dbReference type="Pfam" id="PF19301">
    <property type="entry name" value="LigXa_C"/>
    <property type="match status" value="1"/>
</dbReference>
<keyword evidence="8" id="KW-1185">Reference proteome</keyword>
<evidence type="ECO:0000256" key="4">
    <source>
        <dbReference type="ARBA" id="ARBA00023004"/>
    </source>
</evidence>
<keyword evidence="7" id="KW-0223">Dioxygenase</keyword>
<organism evidence="7 8">
    <name type="scientific">Trebonia kvetii</name>
    <dbReference type="NCBI Taxonomy" id="2480626"/>
    <lineage>
        <taxon>Bacteria</taxon>
        <taxon>Bacillati</taxon>
        <taxon>Actinomycetota</taxon>
        <taxon>Actinomycetes</taxon>
        <taxon>Streptosporangiales</taxon>
        <taxon>Treboniaceae</taxon>
        <taxon>Trebonia</taxon>
    </lineage>
</organism>
<evidence type="ECO:0000256" key="2">
    <source>
        <dbReference type="ARBA" id="ARBA00022723"/>
    </source>
</evidence>
<feature type="domain" description="Rieske" evidence="6">
    <location>
        <begin position="27"/>
        <end position="132"/>
    </location>
</feature>
<dbReference type="PANTHER" id="PTHR21266">
    <property type="entry name" value="IRON-SULFUR DOMAIN CONTAINING PROTEIN"/>
    <property type="match status" value="1"/>
</dbReference>